<comment type="caution">
    <text evidence="5">The sequence shown here is derived from an EMBL/GenBank/DDBJ whole genome shotgun (WGS) entry which is preliminary data.</text>
</comment>
<dbReference type="PROSITE" id="PS51683">
    <property type="entry name" value="SAM_OMT_II"/>
    <property type="match status" value="1"/>
</dbReference>
<sequence>MKMWTGVFSLAELGACLRSDAPQPVGPWAAHIGRPYYWQEWSHLLYSVRTGECAYPYVQADKLLQGMGVRERCEICEGDFFISVPSGDLHMLKSVLHDWNDEQALAILRSCRAAVTPNGRILVLERIIGAPNVAPAEKFGDLNMMVAAGGRERSHEEFVDLFAAAGYALKRVLPTGTQLHLIEGACV</sequence>
<dbReference type="EMBL" id="JAZHRV010000001">
    <property type="protein sequence ID" value="MEH2558626.1"/>
    <property type="molecule type" value="Genomic_DNA"/>
</dbReference>
<name>A0ABU8BJ96_9BRAD</name>
<dbReference type="InterPro" id="IPR001077">
    <property type="entry name" value="COMT_C"/>
</dbReference>
<dbReference type="PANTHER" id="PTHR43712:SF2">
    <property type="entry name" value="O-METHYLTRANSFERASE CICE"/>
    <property type="match status" value="1"/>
</dbReference>
<keyword evidence="2" id="KW-0808">Transferase</keyword>
<dbReference type="Pfam" id="PF00891">
    <property type="entry name" value="Methyltransf_2"/>
    <property type="match status" value="1"/>
</dbReference>
<evidence type="ECO:0000256" key="3">
    <source>
        <dbReference type="ARBA" id="ARBA00022691"/>
    </source>
</evidence>
<feature type="domain" description="O-methyltransferase C-terminal" evidence="4">
    <location>
        <begin position="63"/>
        <end position="167"/>
    </location>
</feature>
<evidence type="ECO:0000313" key="6">
    <source>
        <dbReference type="Proteomes" id="UP001364224"/>
    </source>
</evidence>
<dbReference type="Proteomes" id="UP001364224">
    <property type="component" value="Unassembled WGS sequence"/>
</dbReference>
<dbReference type="SUPFAM" id="SSF53335">
    <property type="entry name" value="S-adenosyl-L-methionine-dependent methyltransferases"/>
    <property type="match status" value="1"/>
</dbReference>
<protein>
    <recommendedName>
        <fullName evidence="4">O-methyltransferase C-terminal domain-containing protein</fullName>
    </recommendedName>
</protein>
<keyword evidence="1" id="KW-0489">Methyltransferase</keyword>
<evidence type="ECO:0000256" key="1">
    <source>
        <dbReference type="ARBA" id="ARBA00022603"/>
    </source>
</evidence>
<dbReference type="InterPro" id="IPR016461">
    <property type="entry name" value="COMT-like"/>
</dbReference>
<proteinExistence type="predicted"/>
<reference evidence="5 6" key="1">
    <citation type="submission" date="2024-02" db="EMBL/GenBank/DDBJ databases">
        <title>Adaptive strategies in a cosmopolitan and abundant soil bacterium.</title>
        <authorList>
            <person name="Carini P."/>
        </authorList>
    </citation>
    <scope>NUCLEOTIDE SEQUENCE [LARGE SCALE GENOMIC DNA]</scope>
    <source>
        <strain evidence="5 6">AZCC 1608</strain>
    </source>
</reference>
<dbReference type="RefSeq" id="WP_334485798.1">
    <property type="nucleotide sequence ID" value="NZ_JAZHRV010000001.1"/>
</dbReference>
<gene>
    <name evidence="5" type="ORF">V1286_006155</name>
</gene>
<keyword evidence="6" id="KW-1185">Reference proteome</keyword>
<dbReference type="PANTHER" id="PTHR43712">
    <property type="entry name" value="PUTATIVE (AFU_ORTHOLOGUE AFUA_4G14580)-RELATED"/>
    <property type="match status" value="1"/>
</dbReference>
<evidence type="ECO:0000313" key="5">
    <source>
        <dbReference type="EMBL" id="MEH2558626.1"/>
    </source>
</evidence>
<organism evidence="5 6">
    <name type="scientific">Bradyrhizobium algeriense</name>
    <dbReference type="NCBI Taxonomy" id="634784"/>
    <lineage>
        <taxon>Bacteria</taxon>
        <taxon>Pseudomonadati</taxon>
        <taxon>Pseudomonadota</taxon>
        <taxon>Alphaproteobacteria</taxon>
        <taxon>Hyphomicrobiales</taxon>
        <taxon>Nitrobacteraceae</taxon>
        <taxon>Bradyrhizobium</taxon>
    </lineage>
</organism>
<dbReference type="Gene3D" id="3.40.50.150">
    <property type="entry name" value="Vaccinia Virus protein VP39"/>
    <property type="match status" value="1"/>
</dbReference>
<dbReference type="InterPro" id="IPR029063">
    <property type="entry name" value="SAM-dependent_MTases_sf"/>
</dbReference>
<accession>A0ABU8BJ96</accession>
<evidence type="ECO:0000259" key="4">
    <source>
        <dbReference type="Pfam" id="PF00891"/>
    </source>
</evidence>
<evidence type="ECO:0000256" key="2">
    <source>
        <dbReference type="ARBA" id="ARBA00022679"/>
    </source>
</evidence>
<keyword evidence="3" id="KW-0949">S-adenosyl-L-methionine</keyword>